<comment type="caution">
    <text evidence="1">The sequence shown here is derived from an EMBL/GenBank/DDBJ whole genome shotgun (WGS) entry which is preliminary data.</text>
</comment>
<organism evidence="1">
    <name type="scientific">marine sediment metagenome</name>
    <dbReference type="NCBI Taxonomy" id="412755"/>
    <lineage>
        <taxon>unclassified sequences</taxon>
        <taxon>metagenomes</taxon>
        <taxon>ecological metagenomes</taxon>
    </lineage>
</organism>
<dbReference type="EMBL" id="LAZR01011367">
    <property type="protein sequence ID" value="KKM62078.1"/>
    <property type="molecule type" value="Genomic_DNA"/>
</dbReference>
<sequence>FKDPEMDKAAVTLSAKFNVPVYVGEGKDPVTVNPILTTKEGLQMFMYWLTRKDRANKKAKEKVEEGQSLKTKVVTQPSVNKSLKNKGKRNWNEILEETRQEMNM</sequence>
<feature type="non-terminal residue" evidence="1">
    <location>
        <position position="1"/>
    </location>
</feature>
<proteinExistence type="predicted"/>
<protein>
    <submittedName>
        <fullName evidence="1">Uncharacterized protein</fullName>
    </submittedName>
</protein>
<dbReference type="AlphaFoldDB" id="A0A0F9IXM2"/>
<reference evidence="1" key="1">
    <citation type="journal article" date="2015" name="Nature">
        <title>Complex archaea that bridge the gap between prokaryotes and eukaryotes.</title>
        <authorList>
            <person name="Spang A."/>
            <person name="Saw J.H."/>
            <person name="Jorgensen S.L."/>
            <person name="Zaremba-Niedzwiedzka K."/>
            <person name="Martijn J."/>
            <person name="Lind A.E."/>
            <person name="van Eijk R."/>
            <person name="Schleper C."/>
            <person name="Guy L."/>
            <person name="Ettema T.J."/>
        </authorList>
    </citation>
    <scope>NUCLEOTIDE SEQUENCE</scope>
</reference>
<evidence type="ECO:0000313" key="1">
    <source>
        <dbReference type="EMBL" id="KKM62078.1"/>
    </source>
</evidence>
<accession>A0A0F9IXM2</accession>
<name>A0A0F9IXM2_9ZZZZ</name>
<gene>
    <name evidence="1" type="ORF">LCGC14_1525240</name>
</gene>